<keyword evidence="3 6" id="KW-0375">Hydrogen ion transport</keyword>
<dbReference type="PANTHER" id="PTHR10137">
    <property type="entry name" value="V-TYPE PROTON ATPASE SUBUNIT C"/>
    <property type="match status" value="1"/>
</dbReference>
<dbReference type="SUPFAM" id="SSF118203">
    <property type="entry name" value="Vacuolar ATP synthase subunit C"/>
    <property type="match status" value="1"/>
</dbReference>
<dbReference type="CDD" id="cd14785">
    <property type="entry name" value="V-ATPase_C"/>
    <property type="match status" value="1"/>
</dbReference>
<proteinExistence type="inferred from homology"/>
<dbReference type="GO" id="GO:0046961">
    <property type="term" value="F:proton-transporting ATPase activity, rotational mechanism"/>
    <property type="evidence" value="ECO:0007669"/>
    <property type="project" value="InterPro"/>
</dbReference>
<feature type="compositionally biased region" description="Basic and acidic residues" evidence="8">
    <location>
        <begin position="170"/>
        <end position="194"/>
    </location>
</feature>
<keyword evidence="10" id="KW-1185">Reference proteome</keyword>
<feature type="compositionally biased region" description="Polar residues" evidence="8">
    <location>
        <begin position="101"/>
        <end position="120"/>
    </location>
</feature>
<dbReference type="InterPro" id="IPR004907">
    <property type="entry name" value="ATPase_V1-cplx_csu"/>
</dbReference>
<evidence type="ECO:0000313" key="10">
    <source>
        <dbReference type="Proteomes" id="UP000827092"/>
    </source>
</evidence>
<evidence type="ECO:0000256" key="6">
    <source>
        <dbReference type="RuleBase" id="RU364010"/>
    </source>
</evidence>
<sequence>MSDDVKKESEVENSSVEEMSDKDKLIESEDATSSKLEVEETESKSKQAFHNEKPSSKSKVGNEKPTLKKDVKKQKLSKKEDTSKEKSASKRGVYKEESTSKENVYSQESISKQGINNDKSSSQKDVNEDSSTEPFEDKPSEEDYEETASEEASGDSTKKDDLESDEDDEPKQHSSRKEPAKVNRAQEEREDREEFKDNMKILLKTVIEREKVLKRIPFLLPCDSCEFSVDPTDSEIRWCCWGRVQNKCVSPKMIRVFWIVSAPADQTPQETFDKLNKATAPSKLSINFKLHIPDLKFGTIDDLIYVSASLAKLDGDAGQVVKNLVDFMKTIIKDDLRTFLEDNDLDVINYMTRFSWNSVKYPKTRPLTVLKDVIRSQMWNMEDNLKARSDELGYLDKTLEQLEKDNTGGLVNRPLTDIVKREDVVLGSKRFTTLMVVVAAQLEKEWLKSYTNLAEMVVPGSSSELYSDKEHKLFSVVVGKKCVEEFKTSATKKKFVVRDFEYSDDVTEDAKETQKNVEDLRKEFIEILTRWLKVKFNETFTAWIHVKVMRCFVESVLKFGMKPRFQAMVLVPQKEKSLRKKLDDMYADIDRDLCVGQIKDAPGGLENIGGKIENTKYVFLTVPVHFISKGKE</sequence>
<comment type="function">
    <text evidence="6">Subunit of the V1 complex of vacuolar(H+)-ATPase (V-ATPase), a multisubunit enzyme composed of a peripheral complex (V1) that hydrolyzes ATP and a membrane integral complex (V0) that translocates protons. V-ATPase is responsible for acidifying and maintaining the pH of intracellular compartments and in some cell types, is targeted to the plasma membrane, where it is responsible for acidifying the extracellular environment. Subunit C is necessary for the assembly of the catalytic sector of the enzyme and is likely to have a specific function in its catalytic activity.</text>
</comment>
<feature type="compositionally biased region" description="Basic and acidic residues" evidence="8">
    <location>
        <begin position="77"/>
        <end position="100"/>
    </location>
</feature>
<evidence type="ECO:0000256" key="1">
    <source>
        <dbReference type="ARBA" id="ARBA00006138"/>
    </source>
</evidence>
<keyword evidence="4 6" id="KW-0406">Ion transport</keyword>
<dbReference type="Gene3D" id="3.30.70.100">
    <property type="match status" value="1"/>
</dbReference>
<keyword evidence="7" id="KW-0175">Coiled coil</keyword>
<gene>
    <name evidence="9" type="ORF">JTE90_019314</name>
</gene>
<evidence type="ECO:0000256" key="8">
    <source>
        <dbReference type="SAM" id="MobiDB-lite"/>
    </source>
</evidence>
<protein>
    <recommendedName>
        <fullName evidence="5 6">V-type proton ATPase subunit C</fullName>
    </recommendedName>
</protein>
<evidence type="ECO:0000256" key="4">
    <source>
        <dbReference type="ARBA" id="ARBA00023065"/>
    </source>
</evidence>
<dbReference type="Pfam" id="PF03223">
    <property type="entry name" value="V-ATPase_C"/>
    <property type="match status" value="1"/>
</dbReference>
<dbReference type="Gene3D" id="1.20.1460.10">
    <property type="entry name" value="subunit c (vma5p) of the yeast v-atpase, domain 2"/>
    <property type="match status" value="1"/>
</dbReference>
<dbReference type="AlphaFoldDB" id="A0AAV6TW70"/>
<reference evidence="9 10" key="1">
    <citation type="journal article" date="2022" name="Nat. Ecol. Evol.">
        <title>A masculinizing supergene underlies an exaggerated male reproductive morph in a spider.</title>
        <authorList>
            <person name="Hendrickx F."/>
            <person name="De Corte Z."/>
            <person name="Sonet G."/>
            <person name="Van Belleghem S.M."/>
            <person name="Kostlbacher S."/>
            <person name="Vangestel C."/>
        </authorList>
    </citation>
    <scope>NUCLEOTIDE SEQUENCE [LARGE SCALE GENOMIC DNA]</scope>
    <source>
        <strain evidence="9">W744_W776</strain>
    </source>
</reference>
<accession>A0AAV6TW70</accession>
<dbReference type="Proteomes" id="UP000827092">
    <property type="component" value="Unassembled WGS sequence"/>
</dbReference>
<dbReference type="Gene3D" id="3.30.70.1180">
    <property type="entry name" value="Vacuolar atp synthase subunit c, domain 1"/>
    <property type="match status" value="1"/>
</dbReference>
<dbReference type="InterPro" id="IPR036132">
    <property type="entry name" value="Vac_ATP_synth_c_sf"/>
</dbReference>
<comment type="similarity">
    <text evidence="1 6">Belongs to the V-ATPase C subunit family.</text>
</comment>
<evidence type="ECO:0000313" key="9">
    <source>
        <dbReference type="EMBL" id="KAG8175893.1"/>
    </source>
</evidence>
<dbReference type="GO" id="GO:0000221">
    <property type="term" value="C:vacuolar proton-transporting V-type ATPase, V1 domain"/>
    <property type="evidence" value="ECO:0007669"/>
    <property type="project" value="TreeGrafter"/>
</dbReference>
<comment type="caution">
    <text evidence="9">The sequence shown here is derived from an EMBL/GenBank/DDBJ whole genome shotgun (WGS) entry which is preliminary data.</text>
</comment>
<feature type="region of interest" description="Disordered" evidence="8">
    <location>
        <begin position="1"/>
        <end position="194"/>
    </location>
</feature>
<comment type="subunit">
    <text evidence="6">V-ATPase is a heteromultimeric enzyme made up of two complexes: the ATP-hydrolytic V1 complex and the proton translocation V0 complex. The V1 complex consists of three catalytic AB heterodimers that form a heterohexamer, three peripheral stalks each consisting of EG heterodimers, one central rotor including subunits D and F, and the regulatory subunits C and H. The proton translocation complex V0 consists of the proton transport subunit a, a ring of proteolipid subunits c9c'', rotary subunit d, subunits e and f, and two accessory subunits.</text>
</comment>
<evidence type="ECO:0000256" key="2">
    <source>
        <dbReference type="ARBA" id="ARBA00022448"/>
    </source>
</evidence>
<dbReference type="FunFam" id="3.30.70.100:FF:000002">
    <property type="entry name" value="V-type proton ATPase subunit C"/>
    <property type="match status" value="1"/>
</dbReference>
<evidence type="ECO:0000256" key="3">
    <source>
        <dbReference type="ARBA" id="ARBA00022781"/>
    </source>
</evidence>
<name>A0AAV6TW70_9ARAC</name>
<feature type="compositionally biased region" description="Basic and acidic residues" evidence="8">
    <location>
        <begin position="1"/>
        <end position="10"/>
    </location>
</feature>
<dbReference type="PANTHER" id="PTHR10137:SF0">
    <property type="entry name" value="V-TYPE PROTON ATPASE SUBUNIT C"/>
    <property type="match status" value="1"/>
</dbReference>
<dbReference type="EMBL" id="JAFNEN010000940">
    <property type="protein sequence ID" value="KAG8175893.1"/>
    <property type="molecule type" value="Genomic_DNA"/>
</dbReference>
<feature type="compositionally biased region" description="Basic and acidic residues" evidence="8">
    <location>
        <begin position="36"/>
        <end position="69"/>
    </location>
</feature>
<feature type="coiled-coil region" evidence="7">
    <location>
        <begin position="503"/>
        <end position="530"/>
    </location>
</feature>
<keyword evidence="2 6" id="KW-0813">Transport</keyword>
<feature type="compositionally biased region" description="Acidic residues" evidence="8">
    <location>
        <begin position="139"/>
        <end position="153"/>
    </location>
</feature>
<evidence type="ECO:0000256" key="5">
    <source>
        <dbReference type="ARBA" id="ARBA00071118"/>
    </source>
</evidence>
<organism evidence="9 10">
    <name type="scientific">Oedothorax gibbosus</name>
    <dbReference type="NCBI Taxonomy" id="931172"/>
    <lineage>
        <taxon>Eukaryota</taxon>
        <taxon>Metazoa</taxon>
        <taxon>Ecdysozoa</taxon>
        <taxon>Arthropoda</taxon>
        <taxon>Chelicerata</taxon>
        <taxon>Arachnida</taxon>
        <taxon>Araneae</taxon>
        <taxon>Araneomorphae</taxon>
        <taxon>Entelegynae</taxon>
        <taxon>Araneoidea</taxon>
        <taxon>Linyphiidae</taxon>
        <taxon>Erigoninae</taxon>
        <taxon>Oedothorax</taxon>
    </lineage>
</organism>
<evidence type="ECO:0000256" key="7">
    <source>
        <dbReference type="SAM" id="Coils"/>
    </source>
</evidence>